<evidence type="ECO:0000313" key="2">
    <source>
        <dbReference type="EMBL" id="PMP70063.1"/>
    </source>
</evidence>
<evidence type="ECO:0000259" key="1">
    <source>
        <dbReference type="PROSITE" id="PS50206"/>
    </source>
</evidence>
<dbReference type="GO" id="GO:0004792">
    <property type="term" value="F:thiosulfate-cyanide sulfurtransferase activity"/>
    <property type="evidence" value="ECO:0007669"/>
    <property type="project" value="TreeGrafter"/>
</dbReference>
<dbReference type="InterPro" id="IPR036873">
    <property type="entry name" value="Rhodanese-like_dom_sf"/>
</dbReference>
<dbReference type="SMART" id="SM00450">
    <property type="entry name" value="RHOD"/>
    <property type="match status" value="1"/>
</dbReference>
<comment type="caution">
    <text evidence="2">The sequence shown here is derived from an EMBL/GenBank/DDBJ whole genome shotgun (WGS) entry which is preliminary data.</text>
</comment>
<name>A0A2J6WI43_9BACT</name>
<dbReference type="InterPro" id="IPR001763">
    <property type="entry name" value="Rhodanese-like_dom"/>
</dbReference>
<protein>
    <recommendedName>
        <fullName evidence="1">Rhodanese domain-containing protein</fullName>
    </recommendedName>
</protein>
<dbReference type="PANTHER" id="PTHR44086">
    <property type="entry name" value="THIOSULFATE SULFURTRANSFERASE RDL2, MITOCHONDRIAL-RELATED"/>
    <property type="match status" value="1"/>
</dbReference>
<accession>A0A2J6WI43</accession>
<proteinExistence type="predicted"/>
<sequence length="169" mass="18729">MRKYVNASCDYGCKKRSFIPTFLIAGVLILLLVNFTWAGTPLSDERVKEAQQCGINVVDVKGVKELIKKGAVIVDVREYTEYVAGHIPGAIWAPRGLMDFQAFTWLPDKDKTYLIYCKTGGRSSIVACDLKKLGYKNVYNLKGGFEAWTKAGEPVEKGEPEGMGKGIKK</sequence>
<dbReference type="CDD" id="cd00158">
    <property type="entry name" value="RHOD"/>
    <property type="match status" value="1"/>
</dbReference>
<dbReference type="PROSITE" id="PS50206">
    <property type="entry name" value="RHODANESE_3"/>
    <property type="match status" value="1"/>
</dbReference>
<dbReference type="Pfam" id="PF00581">
    <property type="entry name" value="Rhodanese"/>
    <property type="match status" value="1"/>
</dbReference>
<organism evidence="2 3">
    <name type="scientific">Thermodesulfovibrio aggregans</name>
    <dbReference type="NCBI Taxonomy" id="86166"/>
    <lineage>
        <taxon>Bacteria</taxon>
        <taxon>Pseudomonadati</taxon>
        <taxon>Nitrospirota</taxon>
        <taxon>Thermodesulfovibrionia</taxon>
        <taxon>Thermodesulfovibrionales</taxon>
        <taxon>Thermodesulfovibrionaceae</taxon>
        <taxon>Thermodesulfovibrio</taxon>
    </lineage>
</organism>
<feature type="domain" description="Rhodanese" evidence="1">
    <location>
        <begin position="67"/>
        <end position="157"/>
    </location>
</feature>
<dbReference type="Proteomes" id="UP000242288">
    <property type="component" value="Unassembled WGS sequence"/>
</dbReference>
<dbReference type="Gene3D" id="3.40.250.10">
    <property type="entry name" value="Rhodanese-like domain"/>
    <property type="match status" value="1"/>
</dbReference>
<dbReference type="EMBL" id="PNIO01000047">
    <property type="protein sequence ID" value="PMP70063.1"/>
    <property type="molecule type" value="Genomic_DNA"/>
</dbReference>
<dbReference type="SUPFAM" id="SSF52821">
    <property type="entry name" value="Rhodanese/Cell cycle control phosphatase"/>
    <property type="match status" value="1"/>
</dbReference>
<dbReference type="PANTHER" id="PTHR44086:SF10">
    <property type="entry name" value="THIOSULFATE SULFURTRANSFERASE_RHODANESE-LIKE DOMAIN-CONTAINING PROTEIN 3"/>
    <property type="match status" value="1"/>
</dbReference>
<reference evidence="2 3" key="1">
    <citation type="submission" date="2018-01" db="EMBL/GenBank/DDBJ databases">
        <title>Metagenomic assembled genomes from two thermal pools in the Uzon Caldera, Kamchatka, Russia.</title>
        <authorList>
            <person name="Wilkins L."/>
            <person name="Ettinger C."/>
        </authorList>
    </citation>
    <scope>NUCLEOTIDE SEQUENCE [LARGE SCALE GENOMIC DNA]</scope>
    <source>
        <strain evidence="2">ZAV-04</strain>
    </source>
</reference>
<gene>
    <name evidence="2" type="ORF">C0186_05555</name>
</gene>
<dbReference type="AlphaFoldDB" id="A0A2J6WI43"/>
<evidence type="ECO:0000313" key="3">
    <source>
        <dbReference type="Proteomes" id="UP000242288"/>
    </source>
</evidence>